<dbReference type="Gene3D" id="1.10.10.10">
    <property type="entry name" value="Winged helix-like DNA-binding domain superfamily/Winged helix DNA-binding domain"/>
    <property type="match status" value="1"/>
</dbReference>
<keyword evidence="3" id="KW-0804">Transcription</keyword>
<dbReference type="Proteomes" id="UP000237752">
    <property type="component" value="Unassembled WGS sequence"/>
</dbReference>
<dbReference type="GO" id="GO:0003700">
    <property type="term" value="F:DNA-binding transcription factor activity"/>
    <property type="evidence" value="ECO:0007669"/>
    <property type="project" value="InterPro"/>
</dbReference>
<gene>
    <name evidence="6" type="ORF">CLV47_10934</name>
</gene>
<evidence type="ECO:0000256" key="4">
    <source>
        <dbReference type="SAM" id="MobiDB-lite"/>
    </source>
</evidence>
<dbReference type="CDD" id="cd00090">
    <property type="entry name" value="HTH_ARSR"/>
    <property type="match status" value="1"/>
</dbReference>
<dbReference type="EMBL" id="PVUE01000009">
    <property type="protein sequence ID" value="PRZ41487.1"/>
    <property type="molecule type" value="Genomic_DNA"/>
</dbReference>
<keyword evidence="2 6" id="KW-0238">DNA-binding</keyword>
<accession>A0A2T0ZZ22</accession>
<dbReference type="PROSITE" id="PS50987">
    <property type="entry name" value="HTH_ARSR_2"/>
    <property type="match status" value="1"/>
</dbReference>
<organism evidence="6 7">
    <name type="scientific">Antricoccus suffuscus</name>
    <dbReference type="NCBI Taxonomy" id="1629062"/>
    <lineage>
        <taxon>Bacteria</taxon>
        <taxon>Bacillati</taxon>
        <taxon>Actinomycetota</taxon>
        <taxon>Actinomycetes</taxon>
        <taxon>Geodermatophilales</taxon>
        <taxon>Antricoccaceae</taxon>
        <taxon>Antricoccus</taxon>
    </lineage>
</organism>
<dbReference type="InterPro" id="IPR036390">
    <property type="entry name" value="WH_DNA-bd_sf"/>
</dbReference>
<dbReference type="InterPro" id="IPR051081">
    <property type="entry name" value="HTH_MetalResp_TranReg"/>
</dbReference>
<comment type="caution">
    <text evidence="6">The sequence shown here is derived from an EMBL/GenBank/DDBJ whole genome shotgun (WGS) entry which is preliminary data.</text>
</comment>
<feature type="region of interest" description="Disordered" evidence="4">
    <location>
        <begin position="99"/>
        <end position="200"/>
    </location>
</feature>
<feature type="compositionally biased region" description="Basic and acidic residues" evidence="4">
    <location>
        <begin position="169"/>
        <end position="187"/>
    </location>
</feature>
<protein>
    <submittedName>
        <fullName evidence="6">DNA-binding transcriptional ArsR family regulator</fullName>
    </submittedName>
</protein>
<dbReference type="RefSeq" id="WP_106349245.1">
    <property type="nucleotide sequence ID" value="NZ_PVUE01000009.1"/>
</dbReference>
<dbReference type="InterPro" id="IPR011991">
    <property type="entry name" value="ArsR-like_HTH"/>
</dbReference>
<evidence type="ECO:0000256" key="3">
    <source>
        <dbReference type="ARBA" id="ARBA00023163"/>
    </source>
</evidence>
<evidence type="ECO:0000256" key="1">
    <source>
        <dbReference type="ARBA" id="ARBA00023015"/>
    </source>
</evidence>
<dbReference type="PRINTS" id="PR00778">
    <property type="entry name" value="HTHARSR"/>
</dbReference>
<dbReference type="PANTHER" id="PTHR33154">
    <property type="entry name" value="TRANSCRIPTIONAL REGULATOR, ARSR FAMILY"/>
    <property type="match status" value="1"/>
</dbReference>
<feature type="compositionally biased region" description="Basic residues" evidence="4">
    <location>
        <begin position="188"/>
        <end position="200"/>
    </location>
</feature>
<dbReference type="GO" id="GO:0003677">
    <property type="term" value="F:DNA binding"/>
    <property type="evidence" value="ECO:0007669"/>
    <property type="project" value="UniProtKB-KW"/>
</dbReference>
<dbReference type="InterPro" id="IPR036388">
    <property type="entry name" value="WH-like_DNA-bd_sf"/>
</dbReference>
<feature type="compositionally biased region" description="Low complexity" evidence="4">
    <location>
        <begin position="133"/>
        <end position="148"/>
    </location>
</feature>
<evidence type="ECO:0000313" key="6">
    <source>
        <dbReference type="EMBL" id="PRZ41487.1"/>
    </source>
</evidence>
<dbReference type="SMART" id="SM00418">
    <property type="entry name" value="HTH_ARSR"/>
    <property type="match status" value="1"/>
</dbReference>
<dbReference type="NCBIfam" id="NF033788">
    <property type="entry name" value="HTH_metalloreg"/>
    <property type="match status" value="1"/>
</dbReference>
<evidence type="ECO:0000313" key="7">
    <source>
        <dbReference type="Proteomes" id="UP000237752"/>
    </source>
</evidence>
<dbReference type="InterPro" id="IPR001845">
    <property type="entry name" value="HTH_ArsR_DNA-bd_dom"/>
</dbReference>
<keyword evidence="1" id="KW-0805">Transcription regulation</keyword>
<evidence type="ECO:0000259" key="5">
    <source>
        <dbReference type="PROSITE" id="PS50987"/>
    </source>
</evidence>
<name>A0A2T0ZZ22_9ACTN</name>
<sequence length="200" mass="21301">MTSPLRSDAQAARDVVIFKALANAVRLQIVSIVAAAPEGQVSAGHIVDQFALSQPTISHHLKVLRDAGVLTAHKTSTFVFYRFTPQVRQAVSGLIPAEPVAQPPAQMPRPVRRSPTPRHADIDGVPIRSRPTEIAPSEIAPAEIAPAECDAPKVKVPASDKPGKTQKQAKADKVGKPGKSGKPEKSGKSGKKKRGKKKKK</sequence>
<dbReference type="PANTHER" id="PTHR33154:SF18">
    <property type="entry name" value="ARSENICAL RESISTANCE OPERON REPRESSOR"/>
    <property type="match status" value="1"/>
</dbReference>
<reference evidence="6 7" key="1">
    <citation type="submission" date="2018-03" db="EMBL/GenBank/DDBJ databases">
        <title>Genomic Encyclopedia of Archaeal and Bacterial Type Strains, Phase II (KMG-II): from individual species to whole genera.</title>
        <authorList>
            <person name="Goeker M."/>
        </authorList>
    </citation>
    <scope>NUCLEOTIDE SEQUENCE [LARGE SCALE GENOMIC DNA]</scope>
    <source>
        <strain evidence="6 7">DSM 100065</strain>
    </source>
</reference>
<dbReference type="OrthoDB" id="3628603at2"/>
<keyword evidence="7" id="KW-1185">Reference proteome</keyword>
<proteinExistence type="predicted"/>
<dbReference type="AlphaFoldDB" id="A0A2T0ZZ22"/>
<evidence type="ECO:0000256" key="2">
    <source>
        <dbReference type="ARBA" id="ARBA00023125"/>
    </source>
</evidence>
<feature type="domain" description="HTH arsR-type" evidence="5">
    <location>
        <begin position="6"/>
        <end position="102"/>
    </location>
</feature>
<dbReference type="Pfam" id="PF01022">
    <property type="entry name" value="HTH_5"/>
    <property type="match status" value="1"/>
</dbReference>
<dbReference type="SUPFAM" id="SSF46785">
    <property type="entry name" value="Winged helix' DNA-binding domain"/>
    <property type="match status" value="1"/>
</dbReference>